<accession>A0ABX5P9A6</accession>
<dbReference type="SUPFAM" id="SSF53335">
    <property type="entry name" value="S-adenosyl-L-methionine-dependent methyltransferases"/>
    <property type="match status" value="1"/>
</dbReference>
<dbReference type="InterPro" id="IPR023095">
    <property type="entry name" value="Ade_MeTrfase_dom_2"/>
</dbReference>
<keyword evidence="3 7" id="KW-0489">Methyltransferase</keyword>
<dbReference type="Pfam" id="PF02086">
    <property type="entry name" value="MethyltransfD12"/>
    <property type="match status" value="1"/>
</dbReference>
<name>A0ABX5P9A6_9PROT</name>
<gene>
    <name evidence="7" type="ORF">C3920_04090</name>
</gene>
<dbReference type="PRINTS" id="PR00505">
    <property type="entry name" value="D12N6MTFRASE"/>
</dbReference>
<evidence type="ECO:0000256" key="1">
    <source>
        <dbReference type="ARBA" id="ARBA00006594"/>
    </source>
</evidence>
<evidence type="ECO:0000256" key="3">
    <source>
        <dbReference type="ARBA" id="ARBA00022603"/>
    </source>
</evidence>
<sequence>MESRLESCPPVKPAAPYIGGKRNLARRLVARIGSIEHRVYVEPFVGMGGVFLKRPFRAEVEVINDYSRDVANLFRILQRHYVALMDMLRWQVTSRAEFDRLKAAEAESLTDLERAVRFLYLQRLAFGGKVNGRNFGVSLRPARFDVHTLEPVLADIHARLCRVTIECLPFVDVLRRYDRPDALFYLDPPYWNCENDYGAPFRREDFHLLLDALRELRGSFIMSLNDTPEVRQMFSEFDIEAVGVSYSLSKEAHARGLRGELLISNRQLRGI</sequence>
<dbReference type="EC" id="2.1.1.72" evidence="2"/>
<protein>
    <recommendedName>
        <fullName evidence="2">site-specific DNA-methyltransferase (adenine-specific)</fullName>
        <ecNumber evidence="2">2.1.1.72</ecNumber>
    </recommendedName>
</protein>
<dbReference type="EMBL" id="PRCW01000031">
    <property type="protein sequence ID" value="PYD48493.1"/>
    <property type="molecule type" value="Genomic_DNA"/>
</dbReference>
<evidence type="ECO:0000256" key="5">
    <source>
        <dbReference type="ARBA" id="ARBA00022691"/>
    </source>
</evidence>
<dbReference type="InterPro" id="IPR012327">
    <property type="entry name" value="MeTrfase_D12"/>
</dbReference>
<keyword evidence="4" id="KW-0808">Transferase</keyword>
<keyword evidence="8" id="KW-1185">Reference proteome</keyword>
<evidence type="ECO:0000313" key="8">
    <source>
        <dbReference type="Proteomes" id="UP000248116"/>
    </source>
</evidence>
<dbReference type="InterPro" id="IPR029063">
    <property type="entry name" value="SAM-dependent_MTases_sf"/>
</dbReference>
<dbReference type="GO" id="GO:0008168">
    <property type="term" value="F:methyltransferase activity"/>
    <property type="evidence" value="ECO:0007669"/>
    <property type="project" value="UniProtKB-KW"/>
</dbReference>
<keyword evidence="5" id="KW-0949">S-adenosyl-L-methionine</keyword>
<dbReference type="Gene3D" id="3.40.50.150">
    <property type="entry name" value="Vaccinia Virus protein VP39"/>
    <property type="match status" value="1"/>
</dbReference>
<dbReference type="PANTHER" id="PTHR30481:SF4">
    <property type="entry name" value="SITE-SPECIFIC DNA-METHYLTRANSFERASE (ADENINE-SPECIFIC)"/>
    <property type="match status" value="1"/>
</dbReference>
<dbReference type="Proteomes" id="UP000248116">
    <property type="component" value="Unassembled WGS sequence"/>
</dbReference>
<organism evidence="7 8">
    <name type="scientific">Novacetimonas pomaceti</name>
    <dbReference type="NCBI Taxonomy" id="2021998"/>
    <lineage>
        <taxon>Bacteria</taxon>
        <taxon>Pseudomonadati</taxon>
        <taxon>Pseudomonadota</taxon>
        <taxon>Alphaproteobacteria</taxon>
        <taxon>Acetobacterales</taxon>
        <taxon>Acetobacteraceae</taxon>
        <taxon>Novacetimonas</taxon>
    </lineage>
</organism>
<dbReference type="GO" id="GO:0032259">
    <property type="term" value="P:methylation"/>
    <property type="evidence" value="ECO:0007669"/>
    <property type="project" value="UniProtKB-KW"/>
</dbReference>
<evidence type="ECO:0000256" key="2">
    <source>
        <dbReference type="ARBA" id="ARBA00011900"/>
    </source>
</evidence>
<evidence type="ECO:0000256" key="4">
    <source>
        <dbReference type="ARBA" id="ARBA00022679"/>
    </source>
</evidence>
<comment type="caution">
    <text evidence="7">The sequence shown here is derived from an EMBL/GenBank/DDBJ whole genome shotgun (WGS) entry which is preliminary data.</text>
</comment>
<proteinExistence type="inferred from homology"/>
<dbReference type="RefSeq" id="WP_110559616.1">
    <property type="nucleotide sequence ID" value="NZ_PRCW01000031.1"/>
</dbReference>
<evidence type="ECO:0000256" key="6">
    <source>
        <dbReference type="ARBA" id="ARBA00047942"/>
    </source>
</evidence>
<dbReference type="PIRSF" id="PIRSF000398">
    <property type="entry name" value="M_m6A_EcoRV"/>
    <property type="match status" value="1"/>
</dbReference>
<evidence type="ECO:0000313" key="7">
    <source>
        <dbReference type="EMBL" id="PYD48493.1"/>
    </source>
</evidence>
<comment type="similarity">
    <text evidence="1">Belongs to the N(4)/N(6)-methyltransferase family.</text>
</comment>
<comment type="catalytic activity">
    <reaction evidence="6">
        <text>a 2'-deoxyadenosine in DNA + S-adenosyl-L-methionine = an N(6)-methyl-2'-deoxyadenosine in DNA + S-adenosyl-L-homocysteine + H(+)</text>
        <dbReference type="Rhea" id="RHEA:15197"/>
        <dbReference type="Rhea" id="RHEA-COMP:12418"/>
        <dbReference type="Rhea" id="RHEA-COMP:12419"/>
        <dbReference type="ChEBI" id="CHEBI:15378"/>
        <dbReference type="ChEBI" id="CHEBI:57856"/>
        <dbReference type="ChEBI" id="CHEBI:59789"/>
        <dbReference type="ChEBI" id="CHEBI:90615"/>
        <dbReference type="ChEBI" id="CHEBI:90616"/>
        <dbReference type="EC" id="2.1.1.72"/>
    </reaction>
</comment>
<dbReference type="InterPro" id="IPR012263">
    <property type="entry name" value="M_m6A_EcoRV"/>
</dbReference>
<reference evidence="7 8" key="1">
    <citation type="submission" date="2018-02" db="EMBL/GenBank/DDBJ databases">
        <authorList>
            <person name="Skraban J."/>
            <person name="Trcek J."/>
        </authorList>
    </citation>
    <scope>NUCLEOTIDE SEQUENCE [LARGE SCALE GENOMIC DNA]</scope>
    <source>
        <strain evidence="7 8">AV446</strain>
    </source>
</reference>
<dbReference type="PANTHER" id="PTHR30481">
    <property type="entry name" value="DNA ADENINE METHYLASE"/>
    <property type="match status" value="1"/>
</dbReference>
<dbReference type="Gene3D" id="1.10.1020.10">
    <property type="entry name" value="Adenine-specific Methyltransferase, Domain 2"/>
    <property type="match status" value="1"/>
</dbReference>